<dbReference type="Pfam" id="PF17147">
    <property type="entry name" value="PFOR_II"/>
    <property type="match status" value="1"/>
</dbReference>
<evidence type="ECO:0000259" key="1">
    <source>
        <dbReference type="Pfam" id="PF17147"/>
    </source>
</evidence>
<organism evidence="2">
    <name type="scientific">marine sediment metagenome</name>
    <dbReference type="NCBI Taxonomy" id="412755"/>
    <lineage>
        <taxon>unclassified sequences</taxon>
        <taxon>metagenomes</taxon>
        <taxon>ecological metagenomes</taxon>
    </lineage>
</organism>
<accession>X0WDC5</accession>
<gene>
    <name evidence="2" type="ORF">S01H1_53237</name>
</gene>
<protein>
    <recommendedName>
        <fullName evidence="1">Pyruvate:ferredoxin oxidoreductase core domain-containing protein</fullName>
    </recommendedName>
</protein>
<feature type="non-terminal residue" evidence="2">
    <location>
        <position position="1"/>
    </location>
</feature>
<sequence length="56" mass="6430">IYKNAEKVKRVVVVEMNLGQYVREVERVLKDKKVVFLGQMDGRLISPSRIKEVALG</sequence>
<name>X0WDC5_9ZZZZ</name>
<feature type="domain" description="Pyruvate:ferredoxin oxidoreductase core" evidence="1">
    <location>
        <begin position="3"/>
        <end position="50"/>
    </location>
</feature>
<dbReference type="Gene3D" id="3.40.50.920">
    <property type="match status" value="1"/>
</dbReference>
<proteinExistence type="predicted"/>
<reference evidence="2" key="1">
    <citation type="journal article" date="2014" name="Front. Microbiol.">
        <title>High frequency of phylogenetically diverse reductive dehalogenase-homologous genes in deep subseafloor sedimentary metagenomes.</title>
        <authorList>
            <person name="Kawai M."/>
            <person name="Futagami T."/>
            <person name="Toyoda A."/>
            <person name="Takaki Y."/>
            <person name="Nishi S."/>
            <person name="Hori S."/>
            <person name="Arai W."/>
            <person name="Tsubouchi T."/>
            <person name="Morono Y."/>
            <person name="Uchiyama I."/>
            <person name="Ito T."/>
            <person name="Fujiyama A."/>
            <person name="Inagaki F."/>
            <person name="Takami H."/>
        </authorList>
    </citation>
    <scope>NUCLEOTIDE SEQUENCE</scope>
    <source>
        <strain evidence="2">Expedition CK06-06</strain>
    </source>
</reference>
<dbReference type="SUPFAM" id="SSF52922">
    <property type="entry name" value="TK C-terminal domain-like"/>
    <property type="match status" value="1"/>
</dbReference>
<evidence type="ECO:0000313" key="2">
    <source>
        <dbReference type="EMBL" id="GAG22563.1"/>
    </source>
</evidence>
<dbReference type="InterPro" id="IPR009014">
    <property type="entry name" value="Transketo_C/PFOR_II"/>
</dbReference>
<dbReference type="InterPro" id="IPR033412">
    <property type="entry name" value="PFOR_II"/>
</dbReference>
<dbReference type="EMBL" id="BARS01034467">
    <property type="protein sequence ID" value="GAG22563.1"/>
    <property type="molecule type" value="Genomic_DNA"/>
</dbReference>
<comment type="caution">
    <text evidence="2">The sequence shown here is derived from an EMBL/GenBank/DDBJ whole genome shotgun (WGS) entry which is preliminary data.</text>
</comment>
<dbReference type="AlphaFoldDB" id="X0WDC5"/>